<name>V6J0D3_9BACL</name>
<dbReference type="PATRIC" id="fig|1395513.3.peg.1153"/>
<dbReference type="SUPFAM" id="SSF158560">
    <property type="entry name" value="BH3980-like"/>
    <property type="match status" value="1"/>
</dbReference>
<keyword evidence="1" id="KW-0812">Transmembrane</keyword>
<sequence length="185" mass="21553">MISSKQLISENNEKRKLLNKENEKYYGDLLLYIRLQMRLSEQQSEELLMELLDHLIEGQSEGKTAQQIFGDNPKKYADEIISELPNERPGHIFSFIAYLAFNLISWLLIIRGAVTFVFSFFKHVDETVYIVKSGLSTILFIVSIGAIIWYLFFLVRKTLFNERSSKRKDAIKAGWLVQDFSLSIF</sequence>
<dbReference type="Gene3D" id="1.10.1900.10">
    <property type="entry name" value="c-terminal domain of poly(a) binding protein"/>
    <property type="match status" value="1"/>
</dbReference>
<dbReference type="RefSeq" id="WP_023509424.1">
    <property type="nucleotide sequence ID" value="NZ_AWTC01000004.1"/>
</dbReference>
<gene>
    <name evidence="2" type="ORF">P343_05640</name>
</gene>
<dbReference type="AlphaFoldDB" id="V6J0D3"/>
<keyword evidence="3" id="KW-1185">Reference proteome</keyword>
<reference evidence="2 3" key="1">
    <citation type="journal article" date="2013" name="Genome Announc.">
        <title>Genome Sequence of Sporolactobacillus laevolacticus DSM442, an Efficient Polymer-Grade D-Lactate Producer from Agricultural Waste Cottonseed as a Nitrogen Source.</title>
        <authorList>
            <person name="Wang H."/>
            <person name="Wang L."/>
            <person name="Ju J."/>
            <person name="Yu B."/>
            <person name="Ma Y."/>
        </authorList>
    </citation>
    <scope>NUCLEOTIDE SEQUENCE [LARGE SCALE GENOMIC DNA]</scope>
    <source>
        <strain evidence="2 3">DSM 442</strain>
    </source>
</reference>
<evidence type="ECO:0000256" key="1">
    <source>
        <dbReference type="SAM" id="Phobius"/>
    </source>
</evidence>
<dbReference type="Pfam" id="PF06570">
    <property type="entry name" value="DUF1129"/>
    <property type="match status" value="1"/>
</dbReference>
<keyword evidence="1" id="KW-0472">Membrane</keyword>
<dbReference type="STRING" id="1395513.P343_05640"/>
<evidence type="ECO:0008006" key="4">
    <source>
        <dbReference type="Google" id="ProtNLM"/>
    </source>
</evidence>
<proteinExistence type="predicted"/>
<organism evidence="2 3">
    <name type="scientific">Sporolactobacillus laevolacticus DSM 442</name>
    <dbReference type="NCBI Taxonomy" id="1395513"/>
    <lineage>
        <taxon>Bacteria</taxon>
        <taxon>Bacillati</taxon>
        <taxon>Bacillota</taxon>
        <taxon>Bacilli</taxon>
        <taxon>Bacillales</taxon>
        <taxon>Sporolactobacillaceae</taxon>
        <taxon>Sporolactobacillus</taxon>
    </lineage>
</organism>
<dbReference type="eggNOG" id="COG4858">
    <property type="taxonomic scope" value="Bacteria"/>
</dbReference>
<dbReference type="InterPro" id="IPR009214">
    <property type="entry name" value="DUF1129"/>
</dbReference>
<protein>
    <recommendedName>
        <fullName evidence="4">DUF1129 domain-containing protein</fullName>
    </recommendedName>
</protein>
<evidence type="ECO:0000313" key="2">
    <source>
        <dbReference type="EMBL" id="EST12621.1"/>
    </source>
</evidence>
<dbReference type="Proteomes" id="UP000018296">
    <property type="component" value="Unassembled WGS sequence"/>
</dbReference>
<comment type="caution">
    <text evidence="2">The sequence shown here is derived from an EMBL/GenBank/DDBJ whole genome shotgun (WGS) entry which is preliminary data.</text>
</comment>
<dbReference type="PANTHER" id="PTHR41307">
    <property type="entry name" value="MEMBRANE PROTEIN-RELATED"/>
    <property type="match status" value="1"/>
</dbReference>
<feature type="transmembrane region" description="Helical" evidence="1">
    <location>
        <begin position="133"/>
        <end position="155"/>
    </location>
</feature>
<dbReference type="EMBL" id="AWTC01000004">
    <property type="protein sequence ID" value="EST12621.1"/>
    <property type="molecule type" value="Genomic_DNA"/>
</dbReference>
<feature type="transmembrane region" description="Helical" evidence="1">
    <location>
        <begin position="95"/>
        <end position="121"/>
    </location>
</feature>
<dbReference type="PANTHER" id="PTHR41307:SF1">
    <property type="entry name" value="MEMBRANE PROTEIN"/>
    <property type="match status" value="1"/>
</dbReference>
<keyword evidence="1" id="KW-1133">Transmembrane helix</keyword>
<dbReference type="OrthoDB" id="1655249at2"/>
<accession>V6J0D3</accession>
<evidence type="ECO:0000313" key="3">
    <source>
        <dbReference type="Proteomes" id="UP000018296"/>
    </source>
</evidence>